<dbReference type="NCBIfam" id="NF046080">
    <property type="entry name" value="PID_CTERM"/>
    <property type="match status" value="1"/>
</dbReference>
<keyword evidence="1" id="KW-0472">Membrane</keyword>
<dbReference type="Proteomes" id="UP001167796">
    <property type="component" value="Unassembled WGS sequence"/>
</dbReference>
<keyword evidence="1" id="KW-1133">Transmembrane helix</keyword>
<evidence type="ECO:0008006" key="4">
    <source>
        <dbReference type="Google" id="ProtNLM"/>
    </source>
</evidence>
<keyword evidence="3" id="KW-1185">Reference proteome</keyword>
<accession>A0ABT9AEV3</accession>
<dbReference type="EMBL" id="JAUQSX010000010">
    <property type="protein sequence ID" value="MDO7848397.1"/>
    <property type="molecule type" value="Genomic_DNA"/>
</dbReference>
<sequence length="73" mass="7449">MKSFLLNRLLPALTLIIAFGGTLLAQPSSGGPGPGTPPTVDPTATPLDGGVSLLLAGGVAYGIKHLRNRRKKS</sequence>
<gene>
    <name evidence="2" type="ORF">Q5H92_18665</name>
</gene>
<keyword evidence="1" id="KW-0812">Transmembrane</keyword>
<evidence type="ECO:0000313" key="2">
    <source>
        <dbReference type="EMBL" id="MDO7848397.1"/>
    </source>
</evidence>
<comment type="caution">
    <text evidence="2">The sequence shown here is derived from an EMBL/GenBank/DDBJ whole genome shotgun (WGS) entry which is preliminary data.</text>
</comment>
<protein>
    <recommendedName>
        <fullName evidence="4">VPDSG-CTERM protein sorting domain-containing protein</fullName>
    </recommendedName>
</protein>
<dbReference type="InterPro" id="IPR058207">
    <property type="entry name" value="PID_CTERM"/>
</dbReference>
<reference evidence="2" key="1">
    <citation type="submission" date="2023-07" db="EMBL/GenBank/DDBJ databases">
        <authorList>
            <person name="Kim M.K."/>
        </authorList>
    </citation>
    <scope>NUCLEOTIDE SEQUENCE</scope>
    <source>
        <strain evidence="2">M29</strain>
    </source>
</reference>
<evidence type="ECO:0000313" key="3">
    <source>
        <dbReference type="Proteomes" id="UP001167796"/>
    </source>
</evidence>
<proteinExistence type="predicted"/>
<dbReference type="RefSeq" id="WP_305013073.1">
    <property type="nucleotide sequence ID" value="NZ_JAUQSX010000010.1"/>
</dbReference>
<feature type="transmembrane region" description="Helical" evidence="1">
    <location>
        <begin position="49"/>
        <end position="66"/>
    </location>
</feature>
<name>A0ABT9AEV3_9BACT</name>
<organism evidence="2 3">
    <name type="scientific">Hymenobacter mellowenesis</name>
    <dbReference type="NCBI Taxonomy" id="3063995"/>
    <lineage>
        <taxon>Bacteria</taxon>
        <taxon>Pseudomonadati</taxon>
        <taxon>Bacteroidota</taxon>
        <taxon>Cytophagia</taxon>
        <taxon>Cytophagales</taxon>
        <taxon>Hymenobacteraceae</taxon>
        <taxon>Hymenobacter</taxon>
    </lineage>
</organism>
<evidence type="ECO:0000256" key="1">
    <source>
        <dbReference type="SAM" id="Phobius"/>
    </source>
</evidence>